<evidence type="ECO:0000313" key="3">
    <source>
        <dbReference type="Proteomes" id="UP000015105"/>
    </source>
</evidence>
<sequence length="111" mass="11732">ASATVRALLYPSVCRDSSSPPSPIAIVGGASKRAEACGRDMAGRYDGGNPFEEEEDVNPFSEQTRGKAGGQSNYGGGGAFYMPVLRSLFCPPLNLGVKFALDCWLLTTVVR</sequence>
<evidence type="ECO:0000256" key="1">
    <source>
        <dbReference type="SAM" id="MobiDB-lite"/>
    </source>
</evidence>
<organism evidence="2 3">
    <name type="scientific">Aegilops tauschii subsp. strangulata</name>
    <name type="common">Goatgrass</name>
    <dbReference type="NCBI Taxonomy" id="200361"/>
    <lineage>
        <taxon>Eukaryota</taxon>
        <taxon>Viridiplantae</taxon>
        <taxon>Streptophyta</taxon>
        <taxon>Embryophyta</taxon>
        <taxon>Tracheophyta</taxon>
        <taxon>Spermatophyta</taxon>
        <taxon>Magnoliopsida</taxon>
        <taxon>Liliopsida</taxon>
        <taxon>Poales</taxon>
        <taxon>Poaceae</taxon>
        <taxon>BOP clade</taxon>
        <taxon>Pooideae</taxon>
        <taxon>Triticodae</taxon>
        <taxon>Triticeae</taxon>
        <taxon>Triticinae</taxon>
        <taxon>Aegilops</taxon>
    </lineage>
</organism>
<reference evidence="3" key="1">
    <citation type="journal article" date="2014" name="Science">
        <title>Ancient hybridizations among the ancestral genomes of bread wheat.</title>
        <authorList>
            <consortium name="International Wheat Genome Sequencing Consortium,"/>
            <person name="Marcussen T."/>
            <person name="Sandve S.R."/>
            <person name="Heier L."/>
            <person name="Spannagl M."/>
            <person name="Pfeifer M."/>
            <person name="Jakobsen K.S."/>
            <person name="Wulff B.B."/>
            <person name="Steuernagel B."/>
            <person name="Mayer K.F."/>
            <person name="Olsen O.A."/>
        </authorList>
    </citation>
    <scope>NUCLEOTIDE SEQUENCE [LARGE SCALE GENOMIC DNA]</scope>
    <source>
        <strain evidence="3">cv. AL8/78</strain>
    </source>
</reference>
<feature type="region of interest" description="Disordered" evidence="1">
    <location>
        <begin position="44"/>
        <end position="73"/>
    </location>
</feature>
<dbReference type="Proteomes" id="UP000015105">
    <property type="component" value="Chromosome 2D"/>
</dbReference>
<reference evidence="2" key="5">
    <citation type="journal article" date="2021" name="G3 (Bethesda)">
        <title>Aegilops tauschii genome assembly Aet v5.0 features greater sequence contiguity and improved annotation.</title>
        <authorList>
            <person name="Wang L."/>
            <person name="Zhu T."/>
            <person name="Rodriguez J.C."/>
            <person name="Deal K.R."/>
            <person name="Dubcovsky J."/>
            <person name="McGuire P.E."/>
            <person name="Lux T."/>
            <person name="Spannagl M."/>
            <person name="Mayer K.F.X."/>
            <person name="Baldrich P."/>
            <person name="Meyers B.C."/>
            <person name="Huo N."/>
            <person name="Gu Y.Q."/>
            <person name="Zhou H."/>
            <person name="Devos K.M."/>
            <person name="Bennetzen J.L."/>
            <person name="Unver T."/>
            <person name="Budak H."/>
            <person name="Gulick P.J."/>
            <person name="Galiba G."/>
            <person name="Kalapos B."/>
            <person name="Nelson D.R."/>
            <person name="Li P."/>
            <person name="You F.M."/>
            <person name="Luo M.C."/>
            <person name="Dvorak J."/>
        </authorList>
    </citation>
    <scope>NUCLEOTIDE SEQUENCE [LARGE SCALE GENOMIC DNA]</scope>
    <source>
        <strain evidence="2">cv. AL8/78</strain>
    </source>
</reference>
<dbReference type="AlphaFoldDB" id="A0A453BAL7"/>
<dbReference type="EnsemblPlants" id="AET2Gv20428400.5">
    <property type="protein sequence ID" value="AET2Gv20428400.5"/>
    <property type="gene ID" value="AET2Gv20428400"/>
</dbReference>
<protein>
    <submittedName>
        <fullName evidence="2">Uncharacterized protein</fullName>
    </submittedName>
</protein>
<dbReference type="Gramene" id="AET2Gv20428400.5">
    <property type="protein sequence ID" value="AET2Gv20428400.5"/>
    <property type="gene ID" value="AET2Gv20428400"/>
</dbReference>
<reference evidence="2" key="4">
    <citation type="submission" date="2019-03" db="UniProtKB">
        <authorList>
            <consortium name="EnsemblPlants"/>
        </authorList>
    </citation>
    <scope>IDENTIFICATION</scope>
</reference>
<name>A0A453BAL7_AEGTS</name>
<proteinExistence type="predicted"/>
<accession>A0A453BAL7</accession>
<reference evidence="2" key="3">
    <citation type="journal article" date="2017" name="Nature">
        <title>Genome sequence of the progenitor of the wheat D genome Aegilops tauschii.</title>
        <authorList>
            <person name="Luo M.C."/>
            <person name="Gu Y.Q."/>
            <person name="Puiu D."/>
            <person name="Wang H."/>
            <person name="Twardziok S.O."/>
            <person name="Deal K.R."/>
            <person name="Huo N."/>
            <person name="Zhu T."/>
            <person name="Wang L."/>
            <person name="Wang Y."/>
            <person name="McGuire P.E."/>
            <person name="Liu S."/>
            <person name="Long H."/>
            <person name="Ramasamy R.K."/>
            <person name="Rodriguez J.C."/>
            <person name="Van S.L."/>
            <person name="Yuan L."/>
            <person name="Wang Z."/>
            <person name="Xia Z."/>
            <person name="Xiao L."/>
            <person name="Anderson O.D."/>
            <person name="Ouyang S."/>
            <person name="Liang Y."/>
            <person name="Zimin A.V."/>
            <person name="Pertea G."/>
            <person name="Qi P."/>
            <person name="Bennetzen J.L."/>
            <person name="Dai X."/>
            <person name="Dawson M.W."/>
            <person name="Muller H.G."/>
            <person name="Kugler K."/>
            <person name="Rivarola-Duarte L."/>
            <person name="Spannagl M."/>
            <person name="Mayer K.F.X."/>
            <person name="Lu F.H."/>
            <person name="Bevan M.W."/>
            <person name="Leroy P."/>
            <person name="Li P."/>
            <person name="You F.M."/>
            <person name="Sun Q."/>
            <person name="Liu Z."/>
            <person name="Lyons E."/>
            <person name="Wicker T."/>
            <person name="Salzberg S.L."/>
            <person name="Devos K.M."/>
            <person name="Dvorak J."/>
        </authorList>
    </citation>
    <scope>NUCLEOTIDE SEQUENCE [LARGE SCALE GENOMIC DNA]</scope>
    <source>
        <strain evidence="2">cv. AL8/78</strain>
    </source>
</reference>
<evidence type="ECO:0000313" key="2">
    <source>
        <dbReference type="EnsemblPlants" id="AET2Gv20428400.5"/>
    </source>
</evidence>
<reference evidence="3" key="2">
    <citation type="journal article" date="2017" name="Nat. Plants">
        <title>The Aegilops tauschii genome reveals multiple impacts of transposons.</title>
        <authorList>
            <person name="Zhao G."/>
            <person name="Zou C."/>
            <person name="Li K."/>
            <person name="Wang K."/>
            <person name="Li T."/>
            <person name="Gao L."/>
            <person name="Zhang X."/>
            <person name="Wang H."/>
            <person name="Yang Z."/>
            <person name="Liu X."/>
            <person name="Jiang W."/>
            <person name="Mao L."/>
            <person name="Kong X."/>
            <person name="Jiao Y."/>
            <person name="Jia J."/>
        </authorList>
    </citation>
    <scope>NUCLEOTIDE SEQUENCE [LARGE SCALE GENOMIC DNA]</scope>
    <source>
        <strain evidence="3">cv. AL8/78</strain>
    </source>
</reference>
<keyword evidence="3" id="KW-1185">Reference proteome</keyword>